<dbReference type="Gene3D" id="3.30.1330.30">
    <property type="match status" value="1"/>
</dbReference>
<dbReference type="EMBL" id="AZMC01000298">
    <property type="protein sequence ID" value="ETI86531.1"/>
    <property type="molecule type" value="Genomic_DNA"/>
</dbReference>
<evidence type="ECO:0000313" key="2">
    <source>
        <dbReference type="EMBL" id="ETI86531.1"/>
    </source>
</evidence>
<dbReference type="InterPro" id="IPR029064">
    <property type="entry name" value="Ribosomal_eL30-like_sf"/>
</dbReference>
<gene>
    <name evidence="2" type="ORF">Q612_NSC00298G0037</name>
</gene>
<protein>
    <submittedName>
        <fullName evidence="2">Ribosomal protein L7Ae</fullName>
    </submittedName>
</protein>
<reference evidence="2 3" key="1">
    <citation type="submission" date="2013-12" db="EMBL/GenBank/DDBJ databases">
        <title>A Varibaculum cambriense genome reconstructed from a premature infant gut community with otherwise low bacterial novelty that shifts toward anaerobic metabolism during the third week of life.</title>
        <authorList>
            <person name="Brown C.T."/>
            <person name="Sharon I."/>
            <person name="Thomas B.C."/>
            <person name="Castelle C.J."/>
            <person name="Morowitz M.J."/>
            <person name="Banfield J.F."/>
        </authorList>
    </citation>
    <scope>NUCLEOTIDE SEQUENCE [LARGE SCALE GENOMIC DNA]</scope>
    <source>
        <strain evidence="3">DORA_17_25</strain>
    </source>
</reference>
<organism evidence="2 3">
    <name type="scientific">Negativicoccus succinicivorans DORA_17_25</name>
    <dbReference type="NCBI Taxonomy" id="1403945"/>
    <lineage>
        <taxon>Bacteria</taxon>
        <taxon>Bacillati</taxon>
        <taxon>Bacillota</taxon>
        <taxon>Negativicutes</taxon>
        <taxon>Veillonellales</taxon>
        <taxon>Veillonellaceae</taxon>
        <taxon>Negativicoccus</taxon>
    </lineage>
</organism>
<evidence type="ECO:0000259" key="1">
    <source>
        <dbReference type="Pfam" id="PF01248"/>
    </source>
</evidence>
<dbReference type="AlphaFoldDB" id="W1TYL8"/>
<dbReference type="SUPFAM" id="SSF55315">
    <property type="entry name" value="L30e-like"/>
    <property type="match status" value="1"/>
</dbReference>
<proteinExistence type="predicted"/>
<comment type="caution">
    <text evidence="2">The sequence shown here is derived from an EMBL/GenBank/DDBJ whole genome shotgun (WGS) entry which is preliminary data.</text>
</comment>
<feature type="domain" description="Ribosomal protein eL8/eL30/eS12/Gadd45" evidence="1">
    <location>
        <begin position="8"/>
        <end position="89"/>
    </location>
</feature>
<keyword evidence="2" id="KW-0687">Ribonucleoprotein</keyword>
<keyword evidence="2" id="KW-0689">Ribosomal protein</keyword>
<accession>W1TYL8</accession>
<dbReference type="RefSeq" id="WP_024048550.1">
    <property type="nucleotide sequence ID" value="NZ_AZMC01000298.1"/>
</dbReference>
<sequence>MKSERALSLLGIAQRSGNVISGSDTLIKTLRNGDGELLIIAADCARNNREKLVHLAEREQIDYCFAATATATELGDAIGKARRVAVLIMDRGLARAVRERLNE</sequence>
<dbReference type="InterPro" id="IPR004038">
    <property type="entry name" value="Ribosomal_eL8/eL30/eS12/Gad45"/>
</dbReference>
<name>W1TYL8_9FIRM</name>
<dbReference type="Pfam" id="PF01248">
    <property type="entry name" value="Ribosomal_L7Ae"/>
    <property type="match status" value="1"/>
</dbReference>
<dbReference type="Proteomes" id="UP000018840">
    <property type="component" value="Unassembled WGS sequence"/>
</dbReference>
<dbReference type="GO" id="GO:0005840">
    <property type="term" value="C:ribosome"/>
    <property type="evidence" value="ECO:0007669"/>
    <property type="project" value="UniProtKB-KW"/>
</dbReference>
<evidence type="ECO:0000313" key="3">
    <source>
        <dbReference type="Proteomes" id="UP000018840"/>
    </source>
</evidence>